<dbReference type="PANTHER" id="PTHR23522">
    <property type="entry name" value="BLL5896 PROTEIN"/>
    <property type="match status" value="1"/>
</dbReference>
<comment type="subcellular location">
    <subcellularLocation>
        <location evidence="1">Cell inner membrane</location>
        <topology evidence="1">Multi-pass membrane protein</topology>
    </subcellularLocation>
</comment>
<feature type="transmembrane region" description="Helical" evidence="8">
    <location>
        <begin position="95"/>
        <end position="113"/>
    </location>
</feature>
<feature type="transmembrane region" description="Helical" evidence="8">
    <location>
        <begin position="134"/>
        <end position="153"/>
    </location>
</feature>
<keyword evidence="7 8" id="KW-0472">Membrane</keyword>
<feature type="transmembrane region" description="Helical" evidence="8">
    <location>
        <begin position="198"/>
        <end position="217"/>
    </location>
</feature>
<name>A0A415PAT4_9FIRM</name>
<organism evidence="10 11">
    <name type="scientific">Amedibacillus dolichus</name>
    <dbReference type="NCBI Taxonomy" id="31971"/>
    <lineage>
        <taxon>Bacteria</taxon>
        <taxon>Bacillati</taxon>
        <taxon>Bacillota</taxon>
        <taxon>Erysipelotrichia</taxon>
        <taxon>Erysipelotrichales</taxon>
        <taxon>Erysipelotrichaceae</taxon>
        <taxon>Amedibacillus</taxon>
    </lineage>
</organism>
<keyword evidence="6 8" id="KW-1133">Transmembrane helix</keyword>
<feature type="transmembrane region" description="Helical" evidence="8">
    <location>
        <begin position="290"/>
        <end position="312"/>
    </location>
</feature>
<evidence type="ECO:0000313" key="11">
    <source>
        <dbReference type="Proteomes" id="UP000284868"/>
    </source>
</evidence>
<evidence type="ECO:0000256" key="8">
    <source>
        <dbReference type="SAM" id="Phobius"/>
    </source>
</evidence>
<evidence type="ECO:0000259" key="9">
    <source>
        <dbReference type="Pfam" id="PF12832"/>
    </source>
</evidence>
<evidence type="ECO:0000256" key="2">
    <source>
        <dbReference type="ARBA" id="ARBA00022448"/>
    </source>
</evidence>
<dbReference type="PANTHER" id="PTHR23522:SF10">
    <property type="entry name" value="3-PHENYLPROPIONIC ACID TRANSPORTER-RELATED"/>
    <property type="match status" value="1"/>
</dbReference>
<keyword evidence="5 8" id="KW-0812">Transmembrane</keyword>
<dbReference type="EMBL" id="QRPK01000034">
    <property type="protein sequence ID" value="RHM09746.1"/>
    <property type="molecule type" value="Genomic_DNA"/>
</dbReference>
<evidence type="ECO:0000256" key="6">
    <source>
        <dbReference type="ARBA" id="ARBA00022989"/>
    </source>
</evidence>
<gene>
    <name evidence="10" type="ORF">DWZ83_07025</name>
</gene>
<evidence type="ECO:0000313" key="10">
    <source>
        <dbReference type="EMBL" id="RHM09746.1"/>
    </source>
</evidence>
<keyword evidence="4" id="KW-0997">Cell inner membrane</keyword>
<dbReference type="Pfam" id="PF12832">
    <property type="entry name" value="MFS_1_like"/>
    <property type="match status" value="1"/>
</dbReference>
<feature type="transmembrane region" description="Helical" evidence="8">
    <location>
        <begin position="159"/>
        <end position="177"/>
    </location>
</feature>
<keyword evidence="3" id="KW-1003">Cell membrane</keyword>
<dbReference type="Gene3D" id="1.20.1250.20">
    <property type="entry name" value="MFS general substrate transporter like domains"/>
    <property type="match status" value="2"/>
</dbReference>
<keyword evidence="11" id="KW-1185">Reference proteome</keyword>
<feature type="domain" description="Major facilitator superfamily associated" evidence="9">
    <location>
        <begin position="14"/>
        <end position="338"/>
    </location>
</feature>
<dbReference type="RefSeq" id="WP_022420613.1">
    <property type="nucleotide sequence ID" value="NZ_CAJKGD010000014.1"/>
</dbReference>
<accession>A0A415PAT4</accession>
<dbReference type="InterPro" id="IPR036259">
    <property type="entry name" value="MFS_trans_sf"/>
</dbReference>
<evidence type="ECO:0000256" key="1">
    <source>
        <dbReference type="ARBA" id="ARBA00004429"/>
    </source>
</evidence>
<feature type="transmembrane region" description="Helical" evidence="8">
    <location>
        <begin position="72"/>
        <end position="89"/>
    </location>
</feature>
<dbReference type="Proteomes" id="UP000284868">
    <property type="component" value="Unassembled WGS sequence"/>
</dbReference>
<evidence type="ECO:0000256" key="5">
    <source>
        <dbReference type="ARBA" id="ARBA00022692"/>
    </source>
</evidence>
<keyword evidence="2" id="KW-0813">Transport</keyword>
<evidence type="ECO:0000256" key="3">
    <source>
        <dbReference type="ARBA" id="ARBA00022475"/>
    </source>
</evidence>
<protein>
    <submittedName>
        <fullName evidence="10">MFS transporter</fullName>
    </submittedName>
</protein>
<comment type="caution">
    <text evidence="10">The sequence shown here is derived from an EMBL/GenBank/DDBJ whole genome shotgun (WGS) entry which is preliminary data.</text>
</comment>
<sequence>MKKMQTKLLYALNFTVFLSISIVNTQMLPLLKKLDYNVVERGYILAGSAIIAILGQFLFGYLCDRFKKTKPFFYLAYLCLLIASIMMFLKSGKLFFYHFSAASIILGMVKVIMGLTETWMLEIQEDSYGKLRACGALGFTLGSPLTGMLVKMLGYRSLLYGFCIIGGLALVLIYVVNDKNKKNTQPFHKNDIAKLIKNKDYCLLVCIFLFIYMIGTADQYVVVDKLLSLDASNTQIGIKWAVQSFMEIPLFLGANWILKKWNIYQLLVFGTGMYILKFVLYGYFSEPLLLILTSALQLVTLPIIMLTSKLFIKAVTPQQLFHSAQMFAMAVFVGGSGLITPIITSYVANRVGYDLTLYLTAAFGILPLVLIGYYHHRQNSDKKG</sequence>
<feature type="transmembrane region" description="Helical" evidence="8">
    <location>
        <begin position="41"/>
        <end position="60"/>
    </location>
</feature>
<feature type="transmembrane region" description="Helical" evidence="8">
    <location>
        <begin position="324"/>
        <end position="343"/>
    </location>
</feature>
<feature type="transmembrane region" description="Helical" evidence="8">
    <location>
        <begin position="355"/>
        <end position="374"/>
    </location>
</feature>
<dbReference type="GO" id="GO:0005886">
    <property type="term" value="C:plasma membrane"/>
    <property type="evidence" value="ECO:0007669"/>
    <property type="project" value="UniProtKB-SubCell"/>
</dbReference>
<feature type="transmembrane region" description="Helical" evidence="8">
    <location>
        <begin position="264"/>
        <end position="284"/>
    </location>
</feature>
<evidence type="ECO:0000256" key="7">
    <source>
        <dbReference type="ARBA" id="ARBA00023136"/>
    </source>
</evidence>
<dbReference type="SUPFAM" id="SSF103473">
    <property type="entry name" value="MFS general substrate transporter"/>
    <property type="match status" value="1"/>
</dbReference>
<dbReference type="InterPro" id="IPR024989">
    <property type="entry name" value="MFS_assoc_dom"/>
</dbReference>
<dbReference type="AlphaFoldDB" id="A0A415PAT4"/>
<evidence type="ECO:0000256" key="4">
    <source>
        <dbReference type="ARBA" id="ARBA00022519"/>
    </source>
</evidence>
<dbReference type="OrthoDB" id="1650886at2"/>
<proteinExistence type="predicted"/>
<reference evidence="10 11" key="1">
    <citation type="submission" date="2018-08" db="EMBL/GenBank/DDBJ databases">
        <title>A genome reference for cultivated species of the human gut microbiota.</title>
        <authorList>
            <person name="Zou Y."/>
            <person name="Xue W."/>
            <person name="Luo G."/>
        </authorList>
    </citation>
    <scope>NUCLEOTIDE SEQUENCE [LARGE SCALE GENOMIC DNA]</scope>
    <source>
        <strain evidence="10 11">AF35-6BH</strain>
    </source>
</reference>